<evidence type="ECO:0000256" key="4">
    <source>
        <dbReference type="ARBA" id="ARBA00023136"/>
    </source>
</evidence>
<gene>
    <name evidence="6" type="ORF">HGP29_01390</name>
</gene>
<feature type="transmembrane region" description="Helical" evidence="5">
    <location>
        <begin position="20"/>
        <end position="42"/>
    </location>
</feature>
<dbReference type="GO" id="GO:0016020">
    <property type="term" value="C:membrane"/>
    <property type="evidence" value="ECO:0007669"/>
    <property type="project" value="UniProtKB-SubCell"/>
</dbReference>
<evidence type="ECO:0000256" key="1">
    <source>
        <dbReference type="ARBA" id="ARBA00004141"/>
    </source>
</evidence>
<sequence>MYFVNYFLDWYFNAIDNLGYSHLVLNLFLAGYLSWVTAYVFIIKGIYKNKINEMPLLVGPANLVWEFIWGYIFTPELGDVFILGIKVWFILDLIINVTMLKYGYKQFPLDSLRKNFRWTYLVSLVSWFFIVYSFGKVNDDNPLGITSALMINVVMSGLYIHQMLFNLNLRGKGFSFVVAVLKCMGTSIIVLAAFFQWPDAYFLLTLGIISFALDIAYIILFKNIQTNSDQEQLWENQEELQYSVEA</sequence>
<proteinExistence type="predicted"/>
<evidence type="ECO:0000313" key="7">
    <source>
        <dbReference type="Proteomes" id="UP000585050"/>
    </source>
</evidence>
<comment type="subcellular location">
    <subcellularLocation>
        <location evidence="1">Membrane</location>
        <topology evidence="1">Multi-pass membrane protein</topology>
    </subcellularLocation>
</comment>
<dbReference type="AlphaFoldDB" id="A0A7X8SGK2"/>
<protein>
    <submittedName>
        <fullName evidence="6">Uncharacterized protein</fullName>
    </submittedName>
</protein>
<dbReference type="Proteomes" id="UP000585050">
    <property type="component" value="Unassembled WGS sequence"/>
</dbReference>
<feature type="transmembrane region" description="Helical" evidence="5">
    <location>
        <begin position="80"/>
        <end position="104"/>
    </location>
</feature>
<keyword evidence="4 5" id="KW-0472">Membrane</keyword>
<comment type="caution">
    <text evidence="6">The sequence shown here is derived from an EMBL/GenBank/DDBJ whole genome shotgun (WGS) entry which is preliminary data.</text>
</comment>
<accession>A0A7X8SGK2</accession>
<organism evidence="6 7">
    <name type="scientific">Flammeovirga agarivorans</name>
    <dbReference type="NCBI Taxonomy" id="2726742"/>
    <lineage>
        <taxon>Bacteria</taxon>
        <taxon>Pseudomonadati</taxon>
        <taxon>Bacteroidota</taxon>
        <taxon>Cytophagia</taxon>
        <taxon>Cytophagales</taxon>
        <taxon>Flammeovirgaceae</taxon>
        <taxon>Flammeovirga</taxon>
    </lineage>
</organism>
<feature type="transmembrane region" description="Helical" evidence="5">
    <location>
        <begin position="173"/>
        <end position="195"/>
    </location>
</feature>
<dbReference type="PANTHER" id="PTHR42038">
    <property type="match status" value="1"/>
</dbReference>
<evidence type="ECO:0000256" key="5">
    <source>
        <dbReference type="SAM" id="Phobius"/>
    </source>
</evidence>
<feature type="transmembrane region" description="Helical" evidence="5">
    <location>
        <begin position="54"/>
        <end position="74"/>
    </location>
</feature>
<feature type="transmembrane region" description="Helical" evidence="5">
    <location>
        <begin position="116"/>
        <end position="135"/>
    </location>
</feature>
<reference evidence="6 7" key="1">
    <citation type="submission" date="2020-04" db="EMBL/GenBank/DDBJ databases">
        <title>Flammeovirga sp. SR4, a novel species isolated from seawater.</title>
        <authorList>
            <person name="Wang X."/>
        </authorList>
    </citation>
    <scope>NUCLEOTIDE SEQUENCE [LARGE SCALE GENOMIC DNA]</scope>
    <source>
        <strain evidence="6 7">SR4</strain>
    </source>
</reference>
<dbReference type="RefSeq" id="WP_168880518.1">
    <property type="nucleotide sequence ID" value="NZ_JABAIL010000001.1"/>
</dbReference>
<dbReference type="PANTHER" id="PTHR42038:SF2">
    <property type="entry name" value="TERPENE CYCLASE AUSL"/>
    <property type="match status" value="1"/>
</dbReference>
<evidence type="ECO:0000256" key="3">
    <source>
        <dbReference type="ARBA" id="ARBA00022989"/>
    </source>
</evidence>
<feature type="transmembrane region" description="Helical" evidence="5">
    <location>
        <begin position="201"/>
        <end position="220"/>
    </location>
</feature>
<keyword evidence="7" id="KW-1185">Reference proteome</keyword>
<keyword evidence="3 5" id="KW-1133">Transmembrane helix</keyword>
<dbReference type="InterPro" id="IPR039020">
    <property type="entry name" value="PaxB-like"/>
</dbReference>
<dbReference type="Pfam" id="PF25129">
    <property type="entry name" value="Pyr4-TMTC"/>
    <property type="match status" value="1"/>
</dbReference>
<name>A0A7X8SGK2_9BACT</name>
<dbReference type="GO" id="GO:0016829">
    <property type="term" value="F:lyase activity"/>
    <property type="evidence" value="ECO:0007669"/>
    <property type="project" value="InterPro"/>
</dbReference>
<feature type="transmembrane region" description="Helical" evidence="5">
    <location>
        <begin position="141"/>
        <end position="161"/>
    </location>
</feature>
<evidence type="ECO:0000256" key="2">
    <source>
        <dbReference type="ARBA" id="ARBA00022692"/>
    </source>
</evidence>
<evidence type="ECO:0000313" key="6">
    <source>
        <dbReference type="EMBL" id="NLR89833.1"/>
    </source>
</evidence>
<dbReference type="EMBL" id="JABAIL010000001">
    <property type="protein sequence ID" value="NLR89833.1"/>
    <property type="molecule type" value="Genomic_DNA"/>
</dbReference>
<keyword evidence="2 5" id="KW-0812">Transmembrane</keyword>